<dbReference type="SUPFAM" id="SSF56281">
    <property type="entry name" value="Metallo-hydrolase/oxidoreductase"/>
    <property type="match status" value="1"/>
</dbReference>
<dbReference type="PANTHER" id="PTHR30619:SF7">
    <property type="entry name" value="BETA-LACTAMASE DOMAIN PROTEIN"/>
    <property type="match status" value="1"/>
</dbReference>
<feature type="transmembrane region" description="Helical" evidence="1">
    <location>
        <begin position="182"/>
        <end position="200"/>
    </location>
</feature>
<evidence type="ECO:0000259" key="2">
    <source>
        <dbReference type="Pfam" id="PF00753"/>
    </source>
</evidence>
<dbReference type="Pfam" id="PF00753">
    <property type="entry name" value="Lactamase_B"/>
    <property type="match status" value="1"/>
</dbReference>
<organism evidence="3 4">
    <name type="scientific">Mesoplasma syrphidae</name>
    <dbReference type="NCBI Taxonomy" id="225999"/>
    <lineage>
        <taxon>Bacteria</taxon>
        <taxon>Bacillati</taxon>
        <taxon>Mycoplasmatota</taxon>
        <taxon>Mollicutes</taxon>
        <taxon>Entomoplasmatales</taxon>
        <taxon>Entomoplasmataceae</taxon>
        <taxon>Mesoplasma</taxon>
    </lineage>
</organism>
<evidence type="ECO:0000313" key="4">
    <source>
        <dbReference type="Proteomes" id="UP000233419"/>
    </source>
</evidence>
<reference evidence="3 4" key="1">
    <citation type="submission" date="2017-12" db="EMBL/GenBank/DDBJ databases">
        <title>Mesoplasma syrphidae YJS, Complete Genome.</title>
        <authorList>
            <person name="Knight T.F."/>
            <person name="Citino T."/>
            <person name="Rubinstein R."/>
            <person name="Neuschaefer Z."/>
        </authorList>
    </citation>
    <scope>NUCLEOTIDE SEQUENCE [LARGE SCALE GENOMIC DNA]</scope>
    <source>
        <strain evidence="3 4">YJS</strain>
    </source>
</reference>
<sequence length="646" mass="76838">MIKSQNYWISSLAILCTAGSIFLNKRHWKRTLLINIIIAAAILLWVYLNQNSKDIVSITNQEGTVIEAKPSYAIIKVNYQNYYVSNYHLNLILDQRVRINGNVEILSKNHYFTFQFQTYLNHQRVFKQIKEIEITNQNWHYLRYYFYQTIFNFADHELIHLFLFNIKDKSQNFQSLIQNLNLSHLLNFNSLSIWGLWILITKIPNINNHQNILKVLFSLLWIWWFFLNYSWVLMRFLLKATFKNYKKLKPWSNFASFWVPCLLFPSYVGSNGFWYFTICYLFLKLLKRQRVKISLIGLLLIPLKIYYDFQINLLSPVWDFILAPFLLLINVIVTTTFIFGANPVWLNGLELWLNHLFKIVGWLSYSINIGYQDFFGVFLIYMILILWCSFQWNWKYQLLWLILVGSIYLIIWLMKPSHHLEMLNVGNGNSFIYFNKYKNLTVLFDCGVGKGFSKQLPSQYLKYLGINKIDAIFISHNHEDHFNALENLQMKFYVKNVYYRIGNFDELIIKNLTIKIFNNSLAKSENNKSLVIIVDFANTRLLFTGDIERVTENYLMTNSEFLNYLRLRRLDILQVAHHGSKTSSNYDFIKLLNPRMGLISGMYYQRLKFPDQQTLNTFKSLNIVYYITEGFKNVRINFSSGLVKVL</sequence>
<dbReference type="InterPro" id="IPR001279">
    <property type="entry name" value="Metallo-B-lactamas"/>
</dbReference>
<keyword evidence="1" id="KW-0812">Transmembrane</keyword>
<feature type="transmembrane region" description="Helical" evidence="1">
    <location>
        <begin position="398"/>
        <end position="414"/>
    </location>
</feature>
<accession>A0A2K9C5N4</accession>
<dbReference type="KEGG" id="msyr:CXP39_02165"/>
<feature type="transmembrane region" description="Helical" evidence="1">
    <location>
        <begin position="212"/>
        <end position="237"/>
    </location>
</feature>
<dbReference type="InterPro" id="IPR036866">
    <property type="entry name" value="RibonucZ/Hydroxyglut_hydro"/>
</dbReference>
<proteinExistence type="predicted"/>
<feature type="transmembrane region" description="Helical" evidence="1">
    <location>
        <begin position="257"/>
        <end position="283"/>
    </location>
</feature>
<gene>
    <name evidence="3" type="ORF">CXP39_02165</name>
</gene>
<evidence type="ECO:0000256" key="1">
    <source>
        <dbReference type="SAM" id="Phobius"/>
    </source>
</evidence>
<keyword evidence="4" id="KW-1185">Reference proteome</keyword>
<dbReference type="AlphaFoldDB" id="A0A2K9C5N4"/>
<feature type="transmembrane region" description="Helical" evidence="1">
    <location>
        <begin position="327"/>
        <end position="353"/>
    </location>
</feature>
<dbReference type="Gene3D" id="3.60.15.10">
    <property type="entry name" value="Ribonuclease Z/Hydroxyacylglutathione hydrolase-like"/>
    <property type="match status" value="2"/>
</dbReference>
<feature type="transmembrane region" description="Helical" evidence="1">
    <location>
        <begin position="31"/>
        <end position="48"/>
    </location>
</feature>
<keyword evidence="1" id="KW-1133">Transmembrane helix</keyword>
<dbReference type="Proteomes" id="UP000233419">
    <property type="component" value="Chromosome"/>
</dbReference>
<name>A0A2K9C5N4_9MOLU</name>
<feature type="transmembrane region" description="Helical" evidence="1">
    <location>
        <begin position="374"/>
        <end position="392"/>
    </location>
</feature>
<keyword evidence="1" id="KW-0472">Membrane</keyword>
<feature type="transmembrane region" description="Helical" evidence="1">
    <location>
        <begin position="290"/>
        <end position="307"/>
    </location>
</feature>
<evidence type="ECO:0000313" key="3">
    <source>
        <dbReference type="EMBL" id="AUF83597.1"/>
    </source>
</evidence>
<feature type="transmembrane region" description="Helical" evidence="1">
    <location>
        <begin position="6"/>
        <end position="24"/>
    </location>
</feature>
<dbReference type="EMBL" id="CP025257">
    <property type="protein sequence ID" value="AUF83597.1"/>
    <property type="molecule type" value="Genomic_DNA"/>
</dbReference>
<feature type="domain" description="Metallo-beta-lactamase" evidence="2">
    <location>
        <begin position="425"/>
        <end position="498"/>
    </location>
</feature>
<protein>
    <recommendedName>
        <fullName evidence="2">Metallo-beta-lactamase domain-containing protein</fullName>
    </recommendedName>
</protein>
<dbReference type="InterPro" id="IPR052159">
    <property type="entry name" value="Competence_DNA_uptake"/>
</dbReference>
<dbReference type="PANTHER" id="PTHR30619">
    <property type="entry name" value="DNA INTERNALIZATION/COMPETENCE PROTEIN COMEC/REC2"/>
    <property type="match status" value="1"/>
</dbReference>